<keyword evidence="7" id="KW-0456">Lyase</keyword>
<dbReference type="GO" id="GO:0006565">
    <property type="term" value="P:L-serine catabolic process"/>
    <property type="evidence" value="ECO:0007669"/>
    <property type="project" value="TreeGrafter"/>
</dbReference>
<dbReference type="FunFam" id="3.40.50.1100:FF:000007">
    <property type="entry name" value="L-threonine dehydratase catabolic TdcB"/>
    <property type="match status" value="1"/>
</dbReference>
<proteinExistence type="inferred from homology"/>
<dbReference type="PANTHER" id="PTHR48078">
    <property type="entry name" value="THREONINE DEHYDRATASE, MITOCHONDRIAL-RELATED"/>
    <property type="match status" value="1"/>
</dbReference>
<evidence type="ECO:0000256" key="7">
    <source>
        <dbReference type="ARBA" id="ARBA00023239"/>
    </source>
</evidence>
<dbReference type="EC" id="4.3.1.19" evidence="4"/>
<evidence type="ECO:0000259" key="8">
    <source>
        <dbReference type="PROSITE" id="PS51671"/>
    </source>
</evidence>
<comment type="similarity">
    <text evidence="3">Belongs to the serine/threonine dehydratase family.</text>
</comment>
<dbReference type="InterPro" id="IPR045865">
    <property type="entry name" value="ACT-like_dom_sf"/>
</dbReference>
<dbReference type="CDD" id="cd04886">
    <property type="entry name" value="ACT_ThrD-II-like"/>
    <property type="match status" value="1"/>
</dbReference>
<dbReference type="SUPFAM" id="SSF55021">
    <property type="entry name" value="ACT-like"/>
    <property type="match status" value="1"/>
</dbReference>
<sequence>MSNTVPVVAPTLEEFEIAHENVAQVAIQTPVLHSHYLSELVGAEVYLKCENLQRTGAYKLRGAFNRMSKLTAEERKKGVVAASAGNHAQGVALAAKRLGIKATIFMPVGASLPKFQATQNYGAEVVLEGAVFGETLKAAKEYSAAKGAIFIPPFDHIDVVTGQGTVGLEILDQVPDVTTILVAIGGGGLAAGVAVAAKLKAAKQGRKIKVIGVQAKNAASYVPSLKAGKEVEIKTERTIADGIAVAKPGHIPFELIAKHIDKVVTVSDDEIAKAIVVLMERAKQVVEPAGAAAVAALMSGAYKPKGKTVAVLSGGNIDPLLMQKIIGFGLTASERYTTISVMLPDRPGQLVKTAEAIAAAQGNVVEVLHTRHGEGLEIGEVELRVSVETMGHEHRERVIKALKDAGLQPRITQG</sequence>
<dbReference type="InterPro" id="IPR050147">
    <property type="entry name" value="Ser/Thr_Dehydratase"/>
</dbReference>
<evidence type="ECO:0000256" key="3">
    <source>
        <dbReference type="ARBA" id="ARBA00010869"/>
    </source>
</evidence>
<reference evidence="9" key="1">
    <citation type="submission" date="2020-05" db="EMBL/GenBank/DDBJ databases">
        <authorList>
            <person name="Chiriac C."/>
            <person name="Salcher M."/>
            <person name="Ghai R."/>
            <person name="Kavagutti S V."/>
        </authorList>
    </citation>
    <scope>NUCLEOTIDE SEQUENCE</scope>
</reference>
<dbReference type="GO" id="GO:0030170">
    <property type="term" value="F:pyridoxal phosphate binding"/>
    <property type="evidence" value="ECO:0007669"/>
    <property type="project" value="InterPro"/>
</dbReference>
<dbReference type="PROSITE" id="PS51671">
    <property type="entry name" value="ACT"/>
    <property type="match status" value="1"/>
</dbReference>
<comment type="cofactor">
    <cofactor evidence="1">
        <name>pyridoxal 5'-phosphate</name>
        <dbReference type="ChEBI" id="CHEBI:597326"/>
    </cofactor>
</comment>
<dbReference type="GO" id="GO:0006567">
    <property type="term" value="P:L-threonine catabolic process"/>
    <property type="evidence" value="ECO:0007669"/>
    <property type="project" value="InterPro"/>
</dbReference>
<gene>
    <name evidence="9" type="ORF">UFOPK2001_00473</name>
</gene>
<keyword evidence="6" id="KW-0663">Pyridoxal phosphate</keyword>
<keyword evidence="5" id="KW-0100">Branched-chain amino acid biosynthesis</keyword>
<dbReference type="GO" id="GO:0009097">
    <property type="term" value="P:isoleucine biosynthetic process"/>
    <property type="evidence" value="ECO:0007669"/>
    <property type="project" value="UniProtKB-UniPathway"/>
</dbReference>
<dbReference type="SUPFAM" id="SSF53686">
    <property type="entry name" value="Tryptophan synthase beta subunit-like PLP-dependent enzymes"/>
    <property type="match status" value="1"/>
</dbReference>
<feature type="domain" description="ACT" evidence="8">
    <location>
        <begin position="338"/>
        <end position="414"/>
    </location>
</feature>
<dbReference type="PROSITE" id="PS00165">
    <property type="entry name" value="DEHYDRATASE_SER_THR"/>
    <property type="match status" value="1"/>
</dbReference>
<evidence type="ECO:0000256" key="6">
    <source>
        <dbReference type="ARBA" id="ARBA00022898"/>
    </source>
</evidence>
<evidence type="ECO:0000256" key="4">
    <source>
        <dbReference type="ARBA" id="ARBA00012096"/>
    </source>
</evidence>
<keyword evidence="5" id="KW-0412">Isoleucine biosynthesis</keyword>
<dbReference type="PANTHER" id="PTHR48078:SF6">
    <property type="entry name" value="L-THREONINE DEHYDRATASE CATABOLIC TDCB"/>
    <property type="match status" value="1"/>
</dbReference>
<accession>A0A6J6J176</accession>
<dbReference type="Pfam" id="PF01842">
    <property type="entry name" value="ACT"/>
    <property type="match status" value="1"/>
</dbReference>
<dbReference type="GO" id="GO:0003941">
    <property type="term" value="F:L-serine ammonia-lyase activity"/>
    <property type="evidence" value="ECO:0007669"/>
    <property type="project" value="TreeGrafter"/>
</dbReference>
<dbReference type="InterPro" id="IPR005789">
    <property type="entry name" value="Thr_deHydtase_catblc"/>
</dbReference>
<dbReference type="GO" id="GO:0004794">
    <property type="term" value="F:threonine deaminase activity"/>
    <property type="evidence" value="ECO:0007669"/>
    <property type="project" value="UniProtKB-EC"/>
</dbReference>
<organism evidence="9">
    <name type="scientific">freshwater metagenome</name>
    <dbReference type="NCBI Taxonomy" id="449393"/>
    <lineage>
        <taxon>unclassified sequences</taxon>
        <taxon>metagenomes</taxon>
        <taxon>ecological metagenomes</taxon>
    </lineage>
</organism>
<dbReference type="EMBL" id="CAEZVN010000031">
    <property type="protein sequence ID" value="CAB4630263.1"/>
    <property type="molecule type" value="Genomic_DNA"/>
</dbReference>
<dbReference type="InterPro" id="IPR001926">
    <property type="entry name" value="TrpB-like_PALP"/>
</dbReference>
<dbReference type="InterPro" id="IPR002912">
    <property type="entry name" value="ACT_dom"/>
</dbReference>
<dbReference type="Gene3D" id="3.40.50.1100">
    <property type="match status" value="2"/>
</dbReference>
<dbReference type="NCBIfam" id="TIGR01127">
    <property type="entry name" value="ilvA_1Cterm"/>
    <property type="match status" value="1"/>
</dbReference>
<evidence type="ECO:0000256" key="5">
    <source>
        <dbReference type="ARBA" id="ARBA00022624"/>
    </source>
</evidence>
<dbReference type="InterPro" id="IPR036052">
    <property type="entry name" value="TrpB-like_PALP_sf"/>
</dbReference>
<evidence type="ECO:0000256" key="2">
    <source>
        <dbReference type="ARBA" id="ARBA00004810"/>
    </source>
</evidence>
<keyword evidence="5" id="KW-0028">Amino-acid biosynthesis</keyword>
<protein>
    <recommendedName>
        <fullName evidence="4">threonine ammonia-lyase</fullName>
        <ecNumber evidence="4">4.3.1.19</ecNumber>
    </recommendedName>
</protein>
<dbReference type="UniPathway" id="UPA00047">
    <property type="reaction ID" value="UER00054"/>
</dbReference>
<dbReference type="InterPro" id="IPR044561">
    <property type="entry name" value="ACT_ThrD-II-like"/>
</dbReference>
<name>A0A6J6J176_9ZZZZ</name>
<comment type="pathway">
    <text evidence="2">Amino-acid biosynthesis; L-isoleucine biosynthesis; 2-oxobutanoate from L-threonine: step 1/1.</text>
</comment>
<dbReference type="FunFam" id="3.40.50.1100:FF:000005">
    <property type="entry name" value="Threonine dehydratase catabolic"/>
    <property type="match status" value="1"/>
</dbReference>
<dbReference type="AlphaFoldDB" id="A0A6J6J176"/>
<evidence type="ECO:0000256" key="1">
    <source>
        <dbReference type="ARBA" id="ARBA00001933"/>
    </source>
</evidence>
<dbReference type="Pfam" id="PF00291">
    <property type="entry name" value="PALP"/>
    <property type="match status" value="1"/>
</dbReference>
<dbReference type="CDD" id="cd01562">
    <property type="entry name" value="Thr-dehyd"/>
    <property type="match status" value="1"/>
</dbReference>
<dbReference type="InterPro" id="IPR000634">
    <property type="entry name" value="Ser/Thr_deHydtase_PyrdxlP-BS"/>
</dbReference>
<evidence type="ECO:0000313" key="9">
    <source>
        <dbReference type="EMBL" id="CAB4630263.1"/>
    </source>
</evidence>